<feature type="transmembrane region" description="Helical" evidence="1">
    <location>
        <begin position="126"/>
        <end position="144"/>
    </location>
</feature>
<evidence type="ECO:0000313" key="4">
    <source>
        <dbReference type="Proteomes" id="UP000177039"/>
    </source>
</evidence>
<sequence length="358" mass="39615">MSLAQENQQPENEEKDKLPVLVSLKKSLNLAKELFIFFLIFYLILFVLETLFAGFVSNNFSLNWVLAIVLVIGVAAALAPEETGTKTEEEEGPRIIDYLTSATLGIIGAILIFYKAPIENFTLRLTTSIIAGSLVIILSIILLTTKDEEVKEREEEIEIFVKNTFLSRKTFVYPIAFLRLLFFKKVNFPLALILIVFLFTLFSLPKNQDGAGKKLSFGEIASFFKSKPAAKKQPVASPTPEIVAEAKKVTPSTNLMVKVLDGGGSKNVLEEFVETLKNAGFVKVFFGDADNSNYKDAAIKFRAEDKDQADLIKDLLKDKYAAIIEAPSATASAEITIILGALKSEKEETTELTPESPR</sequence>
<reference evidence="3 4" key="1">
    <citation type="journal article" date="2016" name="Nat. Commun.">
        <title>Thousands of microbial genomes shed light on interconnected biogeochemical processes in an aquifer system.</title>
        <authorList>
            <person name="Anantharaman K."/>
            <person name="Brown C.T."/>
            <person name="Hug L.A."/>
            <person name="Sharon I."/>
            <person name="Castelle C.J."/>
            <person name="Probst A.J."/>
            <person name="Thomas B.C."/>
            <person name="Singh A."/>
            <person name="Wilkins M.J."/>
            <person name="Karaoz U."/>
            <person name="Brodie E.L."/>
            <person name="Williams K.H."/>
            <person name="Hubbard S.S."/>
            <person name="Banfield J.F."/>
        </authorList>
    </citation>
    <scope>NUCLEOTIDE SEQUENCE [LARGE SCALE GENOMIC DNA]</scope>
</reference>
<feature type="transmembrane region" description="Helical" evidence="1">
    <location>
        <begin position="34"/>
        <end position="56"/>
    </location>
</feature>
<dbReference type="EMBL" id="MFBT01000042">
    <property type="protein sequence ID" value="OGD98120.1"/>
    <property type="molecule type" value="Genomic_DNA"/>
</dbReference>
<dbReference type="Proteomes" id="UP000177039">
    <property type="component" value="Unassembled WGS sequence"/>
</dbReference>
<keyword evidence="1" id="KW-1133">Transmembrane helix</keyword>
<accession>A0A1F5H1T2</accession>
<dbReference type="Pfam" id="PF13399">
    <property type="entry name" value="LytR_C"/>
    <property type="match status" value="1"/>
</dbReference>
<keyword evidence="1" id="KW-0812">Transmembrane</keyword>
<feature type="transmembrane region" description="Helical" evidence="1">
    <location>
        <begin position="188"/>
        <end position="204"/>
    </location>
</feature>
<keyword evidence="1" id="KW-0472">Membrane</keyword>
<evidence type="ECO:0000259" key="2">
    <source>
        <dbReference type="Pfam" id="PF13399"/>
    </source>
</evidence>
<feature type="transmembrane region" description="Helical" evidence="1">
    <location>
        <begin position="62"/>
        <end position="79"/>
    </location>
</feature>
<dbReference type="InterPro" id="IPR027381">
    <property type="entry name" value="LytR/CpsA/Psr_C"/>
</dbReference>
<comment type="caution">
    <text evidence="3">The sequence shown here is derived from an EMBL/GenBank/DDBJ whole genome shotgun (WGS) entry which is preliminary data.</text>
</comment>
<protein>
    <recommendedName>
        <fullName evidence="2">LytR/CpsA/Psr regulator C-terminal domain-containing protein</fullName>
    </recommendedName>
</protein>
<dbReference type="AlphaFoldDB" id="A0A1F5H1T2"/>
<organism evidence="3 4">
    <name type="scientific">Candidatus Curtissbacteria bacterium RIFCSPLOWO2_01_FULL_42_50</name>
    <dbReference type="NCBI Taxonomy" id="1797730"/>
    <lineage>
        <taxon>Bacteria</taxon>
        <taxon>Candidatus Curtissiibacteriota</taxon>
    </lineage>
</organism>
<feature type="domain" description="LytR/CpsA/Psr regulator C-terminal" evidence="2">
    <location>
        <begin position="255"/>
        <end position="341"/>
    </location>
</feature>
<gene>
    <name evidence="3" type="ORF">A3B54_05665</name>
</gene>
<evidence type="ECO:0000256" key="1">
    <source>
        <dbReference type="SAM" id="Phobius"/>
    </source>
</evidence>
<evidence type="ECO:0000313" key="3">
    <source>
        <dbReference type="EMBL" id="OGD98120.1"/>
    </source>
</evidence>
<name>A0A1F5H1T2_9BACT</name>
<feature type="transmembrane region" description="Helical" evidence="1">
    <location>
        <begin position="95"/>
        <end position="114"/>
    </location>
</feature>
<proteinExistence type="predicted"/>